<dbReference type="SUPFAM" id="SSF52467">
    <property type="entry name" value="DHS-like NAD/FAD-binding domain"/>
    <property type="match status" value="1"/>
</dbReference>
<dbReference type="GO" id="GO:0005739">
    <property type="term" value="C:mitochondrion"/>
    <property type="evidence" value="ECO:0007669"/>
    <property type="project" value="TreeGrafter"/>
</dbReference>
<dbReference type="GO" id="GO:0050660">
    <property type="term" value="F:flavin adenine dinucleotide binding"/>
    <property type="evidence" value="ECO:0007669"/>
    <property type="project" value="TreeGrafter"/>
</dbReference>
<dbReference type="AlphaFoldDB" id="A0A0G2EMV5"/>
<evidence type="ECO:0000256" key="4">
    <source>
        <dbReference type="SAM" id="MobiDB-lite"/>
    </source>
</evidence>
<feature type="region of interest" description="Disordered" evidence="4">
    <location>
        <begin position="565"/>
        <end position="616"/>
    </location>
</feature>
<dbReference type="InterPro" id="IPR012001">
    <property type="entry name" value="Thiamin_PyroP_enz_TPP-bd_dom"/>
</dbReference>
<dbReference type="GO" id="GO:0000287">
    <property type="term" value="F:magnesium ion binding"/>
    <property type="evidence" value="ECO:0007669"/>
    <property type="project" value="InterPro"/>
</dbReference>
<evidence type="ECO:0000256" key="2">
    <source>
        <dbReference type="ARBA" id="ARBA00023052"/>
    </source>
</evidence>
<evidence type="ECO:0000259" key="7">
    <source>
        <dbReference type="Pfam" id="PF02776"/>
    </source>
</evidence>
<proteinExistence type="inferred from homology"/>
<dbReference type="Pfam" id="PF00205">
    <property type="entry name" value="TPP_enzyme_M"/>
    <property type="match status" value="1"/>
</dbReference>
<accession>A0A0G2EMV5</accession>
<feature type="domain" description="Thiamine pyrophosphate enzyme N-terminal TPP-binding" evidence="7">
    <location>
        <begin position="1"/>
        <end position="72"/>
    </location>
</feature>
<name>A0A0G2EMV5_PHACM</name>
<feature type="domain" description="Thiamine pyrophosphate enzyme central" evidence="5">
    <location>
        <begin position="147"/>
        <end position="253"/>
    </location>
</feature>
<reference evidence="8 9" key="2">
    <citation type="submission" date="2015-05" db="EMBL/GenBank/DDBJ databases">
        <authorList>
            <person name="Morales-Cruz A."/>
            <person name="Amrine K.C."/>
            <person name="Cantu D."/>
        </authorList>
    </citation>
    <scope>NUCLEOTIDE SEQUENCE [LARGE SCALE GENOMIC DNA]</scope>
    <source>
        <strain evidence="8">UCRPC4</strain>
    </source>
</reference>
<dbReference type="SUPFAM" id="SSF52518">
    <property type="entry name" value="Thiamin diphosphate-binding fold (THDP-binding)"/>
    <property type="match status" value="2"/>
</dbReference>
<sequence>MADGYARVTGQPQAVIVHVDVGTQALSCAMHNAHIARSPVLIFAGLCPSTMDGELRGSRTEFINFLQDVFDQPAIVRQYCRYANEIRTPTNVKQMVARALQFATSAPKGPAYLCAAREVFEAEMEPYQLDQRVWRPVGLSGLPTAAIEEISDALLAAEEPLVITGYVGRNFKAVGELAGLADIIKSLRVVDMSIGDMCFPADHPAWLGGKYSAHDSIETADVILVLDCDVPWVPTQCRPRKDAKIYHVDVDPLKTYTPLYYIDAIGRWKVDAYTALTQLITYMKSSAVPQKLLANASSETRATLRLNSYSHTLNQITIAATPKSGPSTPLNPSLLTALLKRHCPSDTIWAVEAVTNTMPIYDQLQCTTPGSYMSSGAGGLGWAGGASLGIKLALDTQASSSTSPSHRINKGTFVTQIIGDGCFVFSHPETVYWISQAYSIPLLVIILNNNGWNAPRKSLHLVHPAGEGSQISNLDLNIGFNRPSPDYPGIARAASAGSIGTGYANTWADLDEILPEAVRTVKSGTSYVIDCKIPPMKPNTKDGVPEKVEVKAEMMIANHMAERDQEGKVRNGAGAGNAGNKMKRKFDDVSEEESLERIKRVNGNAKEDGTARSGSG</sequence>
<dbReference type="CDD" id="cd07035">
    <property type="entry name" value="TPP_PYR_POX_like"/>
    <property type="match status" value="1"/>
</dbReference>
<organism evidence="8 9">
    <name type="scientific">Phaeomoniella chlamydospora</name>
    <name type="common">Phaeoacremonium chlamydosporum</name>
    <dbReference type="NCBI Taxonomy" id="158046"/>
    <lineage>
        <taxon>Eukaryota</taxon>
        <taxon>Fungi</taxon>
        <taxon>Dikarya</taxon>
        <taxon>Ascomycota</taxon>
        <taxon>Pezizomycotina</taxon>
        <taxon>Eurotiomycetes</taxon>
        <taxon>Chaetothyriomycetidae</taxon>
        <taxon>Phaeomoniellales</taxon>
        <taxon>Phaeomoniellaceae</taxon>
        <taxon>Phaeomoniella</taxon>
    </lineage>
</organism>
<dbReference type="Pfam" id="PF02775">
    <property type="entry name" value="TPP_enzyme_C"/>
    <property type="match status" value="1"/>
</dbReference>
<dbReference type="InterPro" id="IPR029035">
    <property type="entry name" value="DHS-like_NAD/FAD-binding_dom"/>
</dbReference>
<evidence type="ECO:0000259" key="6">
    <source>
        <dbReference type="Pfam" id="PF02775"/>
    </source>
</evidence>
<comment type="caution">
    <text evidence="8">The sequence shown here is derived from an EMBL/GenBank/DDBJ whole genome shotgun (WGS) entry which is preliminary data.</text>
</comment>
<dbReference type="Gene3D" id="3.40.50.1220">
    <property type="entry name" value="TPP-binding domain"/>
    <property type="match status" value="1"/>
</dbReference>
<reference evidence="8 9" key="1">
    <citation type="submission" date="2015-05" db="EMBL/GenBank/DDBJ databases">
        <title>Distinctive expansion of gene families associated with plant cell wall degradation and secondary metabolism in the genomes of grapevine trunk pathogens.</title>
        <authorList>
            <person name="Lawrence D.P."/>
            <person name="Travadon R."/>
            <person name="Rolshausen P.E."/>
            <person name="Baumgartner K."/>
        </authorList>
    </citation>
    <scope>NUCLEOTIDE SEQUENCE [LARGE SCALE GENOMIC DNA]</scope>
    <source>
        <strain evidence="8">UCRPC4</strain>
    </source>
</reference>
<gene>
    <name evidence="8" type="ORF">UCRPC4_g02904</name>
</gene>
<dbReference type="PANTHER" id="PTHR18968">
    <property type="entry name" value="THIAMINE PYROPHOSPHATE ENZYMES"/>
    <property type="match status" value="1"/>
</dbReference>
<dbReference type="InterPro" id="IPR012000">
    <property type="entry name" value="Thiamin_PyroP_enz_cen_dom"/>
</dbReference>
<dbReference type="GO" id="GO:0030976">
    <property type="term" value="F:thiamine pyrophosphate binding"/>
    <property type="evidence" value="ECO:0007669"/>
    <property type="project" value="InterPro"/>
</dbReference>
<dbReference type="OrthoDB" id="2867507at2759"/>
<dbReference type="GO" id="GO:0009097">
    <property type="term" value="P:isoleucine biosynthetic process"/>
    <property type="evidence" value="ECO:0007669"/>
    <property type="project" value="TreeGrafter"/>
</dbReference>
<dbReference type="GO" id="GO:0003984">
    <property type="term" value="F:acetolactate synthase activity"/>
    <property type="evidence" value="ECO:0007669"/>
    <property type="project" value="TreeGrafter"/>
</dbReference>
<dbReference type="EMBL" id="LCWF01000067">
    <property type="protein sequence ID" value="KKY23456.1"/>
    <property type="molecule type" value="Genomic_DNA"/>
</dbReference>
<feature type="compositionally biased region" description="Basic and acidic residues" evidence="4">
    <location>
        <begin position="595"/>
        <end position="610"/>
    </location>
</feature>
<feature type="domain" description="Thiamine pyrophosphate enzyme TPP-binding" evidence="6">
    <location>
        <begin position="362"/>
        <end position="530"/>
    </location>
</feature>
<comment type="similarity">
    <text evidence="1 3">Belongs to the TPP enzyme family.</text>
</comment>
<dbReference type="Proteomes" id="UP000053317">
    <property type="component" value="Unassembled WGS sequence"/>
</dbReference>
<dbReference type="GO" id="GO:0009099">
    <property type="term" value="P:L-valine biosynthetic process"/>
    <property type="evidence" value="ECO:0007669"/>
    <property type="project" value="TreeGrafter"/>
</dbReference>
<dbReference type="PANTHER" id="PTHR18968:SF164">
    <property type="entry name" value="PYRUVATE DECARBOXYLASE"/>
    <property type="match status" value="1"/>
</dbReference>
<evidence type="ECO:0000259" key="5">
    <source>
        <dbReference type="Pfam" id="PF00205"/>
    </source>
</evidence>
<dbReference type="InterPro" id="IPR011766">
    <property type="entry name" value="TPP_enzyme_TPP-bd"/>
</dbReference>
<dbReference type="InterPro" id="IPR029061">
    <property type="entry name" value="THDP-binding"/>
</dbReference>
<dbReference type="Gene3D" id="3.40.50.970">
    <property type="match status" value="2"/>
</dbReference>
<keyword evidence="2 3" id="KW-0786">Thiamine pyrophosphate</keyword>
<evidence type="ECO:0000256" key="1">
    <source>
        <dbReference type="ARBA" id="ARBA00007812"/>
    </source>
</evidence>
<evidence type="ECO:0000313" key="9">
    <source>
        <dbReference type="Proteomes" id="UP000053317"/>
    </source>
</evidence>
<evidence type="ECO:0000313" key="8">
    <source>
        <dbReference type="EMBL" id="KKY23456.1"/>
    </source>
</evidence>
<dbReference type="InterPro" id="IPR045229">
    <property type="entry name" value="TPP_enz"/>
</dbReference>
<dbReference type="Pfam" id="PF02776">
    <property type="entry name" value="TPP_enzyme_N"/>
    <property type="match status" value="1"/>
</dbReference>
<protein>
    <submittedName>
        <fullName evidence="8">Putative acetolactate synthase</fullName>
    </submittedName>
</protein>
<keyword evidence="9" id="KW-1185">Reference proteome</keyword>
<dbReference type="GO" id="GO:0005948">
    <property type="term" value="C:acetolactate synthase complex"/>
    <property type="evidence" value="ECO:0007669"/>
    <property type="project" value="TreeGrafter"/>
</dbReference>
<evidence type="ECO:0000256" key="3">
    <source>
        <dbReference type="RuleBase" id="RU362132"/>
    </source>
</evidence>